<dbReference type="EMBL" id="CP012543">
    <property type="protein sequence ID" value="QCD47127.1"/>
    <property type="molecule type" value="Genomic_DNA"/>
</dbReference>
<sequence>MDTILSPEDRESVRLNDIDKKTFTWFAQNLDGADERAEYQRALDMDVDINEFERVIKGK</sequence>
<reference evidence="1 2" key="1">
    <citation type="submission" date="2016-07" db="EMBL/GenBank/DDBJ databases">
        <title>Comparative genomics of the Campylobacter concisus group.</title>
        <authorList>
            <person name="Miller W.G."/>
            <person name="Yee E."/>
            <person name="Chapman M.H."/>
            <person name="Huynh S."/>
            <person name="Bono J.L."/>
            <person name="On S.L.W."/>
            <person name="StLeger J."/>
            <person name="Foster G."/>
            <person name="Parker C.T."/>
        </authorList>
    </citation>
    <scope>NUCLEOTIDE SEQUENCE [LARGE SCALE GENOMIC DNA]</scope>
    <source>
        <strain evidence="1 2">ATCC 33238</strain>
    </source>
</reference>
<dbReference type="KEGG" id="crx:CRECT_1479"/>
<proteinExistence type="predicted"/>
<gene>
    <name evidence="1" type="ORF">CRECT_1479</name>
</gene>
<name>A0A6G5QNE5_CAMRE</name>
<dbReference type="RefSeq" id="WP_004319075.1">
    <property type="nucleotide sequence ID" value="NZ_CP012543.1"/>
</dbReference>
<dbReference type="AlphaFoldDB" id="A0A6G5QNE5"/>
<organism evidence="1 2">
    <name type="scientific">Campylobacter rectus</name>
    <name type="common">Wolinella recta</name>
    <dbReference type="NCBI Taxonomy" id="203"/>
    <lineage>
        <taxon>Bacteria</taxon>
        <taxon>Pseudomonadati</taxon>
        <taxon>Campylobacterota</taxon>
        <taxon>Epsilonproteobacteria</taxon>
        <taxon>Campylobacterales</taxon>
        <taxon>Campylobacteraceae</taxon>
        <taxon>Campylobacter</taxon>
    </lineage>
</organism>
<evidence type="ECO:0000313" key="2">
    <source>
        <dbReference type="Proteomes" id="UP000502377"/>
    </source>
</evidence>
<dbReference type="Proteomes" id="UP000502377">
    <property type="component" value="Chromosome"/>
</dbReference>
<evidence type="ECO:0000313" key="1">
    <source>
        <dbReference type="EMBL" id="QCD47127.1"/>
    </source>
</evidence>
<accession>A0A6G5QNE5</accession>
<protein>
    <submittedName>
        <fullName evidence="1">Uncharacterized protein</fullName>
    </submittedName>
</protein>